<organism evidence="5 6">
    <name type="scientific">Euplotes crassus</name>
    <dbReference type="NCBI Taxonomy" id="5936"/>
    <lineage>
        <taxon>Eukaryota</taxon>
        <taxon>Sar</taxon>
        <taxon>Alveolata</taxon>
        <taxon>Ciliophora</taxon>
        <taxon>Intramacronucleata</taxon>
        <taxon>Spirotrichea</taxon>
        <taxon>Hypotrichia</taxon>
        <taxon>Euplotida</taxon>
        <taxon>Euplotidae</taxon>
        <taxon>Moneuplotes</taxon>
    </lineage>
</organism>
<evidence type="ECO:0000313" key="5">
    <source>
        <dbReference type="EMBL" id="CAI2379390.1"/>
    </source>
</evidence>
<dbReference type="SMART" id="SM00025">
    <property type="entry name" value="Pumilio"/>
    <property type="match status" value="7"/>
</dbReference>
<dbReference type="AlphaFoldDB" id="A0AAD1XW80"/>
<feature type="repeat" description="Pumilio" evidence="2">
    <location>
        <begin position="499"/>
        <end position="534"/>
    </location>
</feature>
<dbReference type="PROSITE" id="PS50303">
    <property type="entry name" value="PUM_HD"/>
    <property type="match status" value="1"/>
</dbReference>
<feature type="compositionally biased region" description="Basic and acidic residues" evidence="3">
    <location>
        <begin position="16"/>
        <end position="38"/>
    </location>
</feature>
<proteinExistence type="predicted"/>
<dbReference type="PANTHER" id="PTHR12537">
    <property type="entry name" value="RNA BINDING PROTEIN PUMILIO-RELATED"/>
    <property type="match status" value="1"/>
</dbReference>
<feature type="compositionally biased region" description="Low complexity" evidence="3">
    <location>
        <begin position="283"/>
        <end position="299"/>
    </location>
</feature>
<feature type="region of interest" description="Disordered" evidence="3">
    <location>
        <begin position="1"/>
        <end position="48"/>
    </location>
</feature>
<evidence type="ECO:0000256" key="1">
    <source>
        <dbReference type="ARBA" id="ARBA00022737"/>
    </source>
</evidence>
<sequence>MERNKQERKHTFKPSKYADRWGSKEYNEDHKDHQEKREARKRWRDSHRRESSWVTPLEALVSLSPRMKVSRRCLFAFNVEDKYSKIFDDSSDEKEQMEQDLEEEKVPYSQEPNLAPLSKETLRLHDQKLKGFHNSRNFTSKDENKKKEGSEDSFTSISTDIQNAIHYDLLENEIYHTCNYSRDSGSISCYREKISFTTESGSNTEQVLIKNQEHMYGAAELNSTITSHQSNDENSSNQYSQYHQSPCVPRMHQEGQMPYPHNTFILNKYLGYDSSFYRENSVSSNKSRSSISSSSTQKSTNRKYIHKRHDSDLSYLIQNAYAMSRDKKMCMKLQTRVEEEKNNNEFINELFKRLIPVFSEIMMDPYANYFCQKLLTLADEWHINRILEQIKTKFADICNNTHGTRAAQNLVQQMELTKDRIRLIRKALKNKIVDLAINQHGNHVINICLARFPQSELDFIVRAFVNNCREISSHKHGCMVMQKCLMNCSSTQRKKLSTQIVQDSLALSKDQFGNYIVQNIIQMNDFDQNQEMLKIFTPHLIILCSQKFSSNVIEKCIENFDDITRNMLYEQLERHHVMKKIVLDNFGNYIIQKALKTANKKKDPAFSRLLGLVLENIRYLDQKDYGRKLIKKLCNTYPEVKKFINKYRRKQHDHFKKIKKLK</sequence>
<feature type="repeat" description="Pumilio" evidence="2">
    <location>
        <begin position="571"/>
        <end position="611"/>
    </location>
</feature>
<dbReference type="InterPro" id="IPR001313">
    <property type="entry name" value="Pumilio_RNA-bd_rpt"/>
</dbReference>
<feature type="domain" description="PUM-HD" evidence="4">
    <location>
        <begin position="292"/>
        <end position="637"/>
    </location>
</feature>
<feature type="compositionally biased region" description="Basic and acidic residues" evidence="3">
    <location>
        <begin position="139"/>
        <end position="150"/>
    </location>
</feature>
<dbReference type="EMBL" id="CAMPGE010021232">
    <property type="protein sequence ID" value="CAI2379390.1"/>
    <property type="molecule type" value="Genomic_DNA"/>
</dbReference>
<keyword evidence="6" id="KW-1185">Reference proteome</keyword>
<feature type="region of interest" description="Disordered" evidence="3">
    <location>
        <begin position="133"/>
        <end position="154"/>
    </location>
</feature>
<dbReference type="InterPro" id="IPR011989">
    <property type="entry name" value="ARM-like"/>
</dbReference>
<keyword evidence="1" id="KW-0677">Repeat</keyword>
<name>A0AAD1XW80_EUPCR</name>
<feature type="repeat" description="Pumilio" evidence="2">
    <location>
        <begin position="353"/>
        <end position="388"/>
    </location>
</feature>
<feature type="compositionally biased region" description="Basic residues" evidence="3">
    <location>
        <begin position="1"/>
        <end position="13"/>
    </location>
</feature>
<evidence type="ECO:0000256" key="2">
    <source>
        <dbReference type="PROSITE-ProRule" id="PRU00317"/>
    </source>
</evidence>
<protein>
    <recommendedName>
        <fullName evidence="4">PUM-HD domain-containing protein</fullName>
    </recommendedName>
</protein>
<evidence type="ECO:0000313" key="6">
    <source>
        <dbReference type="Proteomes" id="UP001295684"/>
    </source>
</evidence>
<dbReference type="Proteomes" id="UP001295684">
    <property type="component" value="Unassembled WGS sequence"/>
</dbReference>
<dbReference type="PANTHER" id="PTHR12537:SF13">
    <property type="entry name" value="PUMILIO HOMOLOGY DOMAIN FAMILY MEMBER 4"/>
    <property type="match status" value="1"/>
</dbReference>
<dbReference type="GO" id="GO:0005737">
    <property type="term" value="C:cytoplasm"/>
    <property type="evidence" value="ECO:0007669"/>
    <property type="project" value="TreeGrafter"/>
</dbReference>
<gene>
    <name evidence="5" type="ORF">ECRASSUSDP1_LOCUS20800</name>
</gene>
<dbReference type="Pfam" id="PF00806">
    <property type="entry name" value="PUF"/>
    <property type="match status" value="6"/>
</dbReference>
<comment type="caution">
    <text evidence="5">The sequence shown here is derived from an EMBL/GenBank/DDBJ whole genome shotgun (WGS) entry which is preliminary data.</text>
</comment>
<feature type="repeat" description="Pumilio" evidence="2">
    <location>
        <begin position="535"/>
        <end position="570"/>
    </location>
</feature>
<dbReference type="GO" id="GO:0010608">
    <property type="term" value="P:post-transcriptional regulation of gene expression"/>
    <property type="evidence" value="ECO:0007669"/>
    <property type="project" value="TreeGrafter"/>
</dbReference>
<accession>A0AAD1XW80</accession>
<feature type="repeat" description="Pumilio" evidence="2">
    <location>
        <begin position="427"/>
        <end position="462"/>
    </location>
</feature>
<reference evidence="5" key="1">
    <citation type="submission" date="2023-07" db="EMBL/GenBank/DDBJ databases">
        <authorList>
            <consortium name="AG Swart"/>
            <person name="Singh M."/>
            <person name="Singh A."/>
            <person name="Seah K."/>
            <person name="Emmerich C."/>
        </authorList>
    </citation>
    <scope>NUCLEOTIDE SEQUENCE</scope>
    <source>
        <strain evidence="5">DP1</strain>
    </source>
</reference>
<dbReference type="PROSITE" id="PS50302">
    <property type="entry name" value="PUM"/>
    <property type="match status" value="6"/>
</dbReference>
<feature type="region of interest" description="Disordered" evidence="3">
    <location>
        <begin position="283"/>
        <end position="304"/>
    </location>
</feature>
<feature type="repeat" description="Pumilio" evidence="2">
    <location>
        <begin position="463"/>
        <end position="498"/>
    </location>
</feature>
<dbReference type="GO" id="GO:0003729">
    <property type="term" value="F:mRNA binding"/>
    <property type="evidence" value="ECO:0007669"/>
    <property type="project" value="TreeGrafter"/>
</dbReference>
<dbReference type="Gene3D" id="1.25.10.10">
    <property type="entry name" value="Leucine-rich Repeat Variant"/>
    <property type="match status" value="1"/>
</dbReference>
<evidence type="ECO:0000259" key="4">
    <source>
        <dbReference type="PROSITE" id="PS50303"/>
    </source>
</evidence>
<evidence type="ECO:0000256" key="3">
    <source>
        <dbReference type="SAM" id="MobiDB-lite"/>
    </source>
</evidence>
<dbReference type="InterPro" id="IPR033133">
    <property type="entry name" value="PUM-HD"/>
</dbReference>
<dbReference type="InterPro" id="IPR016024">
    <property type="entry name" value="ARM-type_fold"/>
</dbReference>
<dbReference type="SUPFAM" id="SSF48371">
    <property type="entry name" value="ARM repeat"/>
    <property type="match status" value="1"/>
</dbReference>